<evidence type="ECO:0000313" key="2">
    <source>
        <dbReference type="Proteomes" id="UP000326565"/>
    </source>
</evidence>
<name>A0A5N5WR51_9EURO</name>
<dbReference type="AlphaFoldDB" id="A0A5N5WR51"/>
<dbReference type="Proteomes" id="UP000326565">
    <property type="component" value="Unassembled WGS sequence"/>
</dbReference>
<reference evidence="1 2" key="1">
    <citation type="submission" date="2019-04" db="EMBL/GenBank/DDBJ databases">
        <title>Friends and foes A comparative genomics study of 23 Aspergillus species from section Flavi.</title>
        <authorList>
            <consortium name="DOE Joint Genome Institute"/>
            <person name="Kjaerbolling I."/>
            <person name="Vesth T."/>
            <person name="Frisvad J.C."/>
            <person name="Nybo J.L."/>
            <person name="Theobald S."/>
            <person name="Kildgaard S."/>
            <person name="Isbrandt T."/>
            <person name="Kuo A."/>
            <person name="Sato A."/>
            <person name="Lyhne E.K."/>
            <person name="Kogle M.E."/>
            <person name="Wiebenga A."/>
            <person name="Kun R.S."/>
            <person name="Lubbers R.J."/>
            <person name="Makela M.R."/>
            <person name="Barry K."/>
            <person name="Chovatia M."/>
            <person name="Clum A."/>
            <person name="Daum C."/>
            <person name="Haridas S."/>
            <person name="He G."/>
            <person name="LaButti K."/>
            <person name="Lipzen A."/>
            <person name="Mondo S."/>
            <person name="Riley R."/>
            <person name="Salamov A."/>
            <person name="Simmons B.A."/>
            <person name="Magnuson J.K."/>
            <person name="Henrissat B."/>
            <person name="Mortensen U.H."/>
            <person name="Larsen T.O."/>
            <person name="Devries R.P."/>
            <person name="Grigoriev I.V."/>
            <person name="Machida M."/>
            <person name="Baker S.E."/>
            <person name="Andersen M.R."/>
        </authorList>
    </citation>
    <scope>NUCLEOTIDE SEQUENCE [LARGE SCALE GENOMIC DNA]</scope>
    <source>
        <strain evidence="1 2">CBS 151.66</strain>
    </source>
</reference>
<evidence type="ECO:0000313" key="1">
    <source>
        <dbReference type="EMBL" id="KAB8069670.1"/>
    </source>
</evidence>
<keyword evidence="2" id="KW-1185">Reference proteome</keyword>
<accession>A0A5N5WR51</accession>
<sequence>MRIHRTPQYSKHSDWSNDIKKSQAAAHYCWTSYQPIRREFLDQQGLCIPSQGLPLLDVAKIAYGPEKWQIVVNNLFRPIIALEGMIINIKIMPRQLSWGQAWRSIEPRE</sequence>
<organism evidence="1 2">
    <name type="scientific">Aspergillus leporis</name>
    <dbReference type="NCBI Taxonomy" id="41062"/>
    <lineage>
        <taxon>Eukaryota</taxon>
        <taxon>Fungi</taxon>
        <taxon>Dikarya</taxon>
        <taxon>Ascomycota</taxon>
        <taxon>Pezizomycotina</taxon>
        <taxon>Eurotiomycetes</taxon>
        <taxon>Eurotiomycetidae</taxon>
        <taxon>Eurotiales</taxon>
        <taxon>Aspergillaceae</taxon>
        <taxon>Aspergillus</taxon>
        <taxon>Aspergillus subgen. Circumdati</taxon>
    </lineage>
</organism>
<gene>
    <name evidence="1" type="ORF">BDV29DRAFT_182297</name>
</gene>
<dbReference type="EMBL" id="ML732331">
    <property type="protein sequence ID" value="KAB8069670.1"/>
    <property type="molecule type" value="Genomic_DNA"/>
</dbReference>
<proteinExistence type="predicted"/>
<protein>
    <submittedName>
        <fullName evidence="1">Uncharacterized protein</fullName>
    </submittedName>
</protein>